<reference evidence="2 3" key="1">
    <citation type="submission" date="2019-03" db="EMBL/GenBank/DDBJ databases">
        <title>Genomic Encyclopedia of Archaeal and Bacterial Type Strains, Phase II (KMG-II): from individual species to whole genera.</title>
        <authorList>
            <person name="Goeker M."/>
        </authorList>
    </citation>
    <scope>NUCLEOTIDE SEQUENCE [LARGE SCALE GENOMIC DNA]</scope>
    <source>
        <strain evidence="2 3">DSM 18435</strain>
    </source>
</reference>
<accession>A0A4R6TFB2</accession>
<name>A0A4R6TFB2_9FLAO</name>
<evidence type="ECO:0000313" key="3">
    <source>
        <dbReference type="Proteomes" id="UP000295468"/>
    </source>
</evidence>
<organism evidence="2 3">
    <name type="scientific">Zeaxanthinibacter enoshimensis</name>
    <dbReference type="NCBI Taxonomy" id="392009"/>
    <lineage>
        <taxon>Bacteria</taxon>
        <taxon>Pseudomonadati</taxon>
        <taxon>Bacteroidota</taxon>
        <taxon>Flavobacteriia</taxon>
        <taxon>Flavobacteriales</taxon>
        <taxon>Flavobacteriaceae</taxon>
        <taxon>Zeaxanthinibacter</taxon>
    </lineage>
</organism>
<dbReference type="EMBL" id="SNYI01000003">
    <property type="protein sequence ID" value="TDQ28985.1"/>
    <property type="molecule type" value="Genomic_DNA"/>
</dbReference>
<keyword evidence="1" id="KW-0732">Signal</keyword>
<protein>
    <submittedName>
        <fullName evidence="2">Uncharacterized protein</fullName>
    </submittedName>
</protein>
<keyword evidence="3" id="KW-1185">Reference proteome</keyword>
<feature type="chain" id="PRO_5020382186" evidence="1">
    <location>
        <begin position="19"/>
        <end position="249"/>
    </location>
</feature>
<proteinExistence type="predicted"/>
<evidence type="ECO:0000313" key="2">
    <source>
        <dbReference type="EMBL" id="TDQ28985.1"/>
    </source>
</evidence>
<comment type="caution">
    <text evidence="2">The sequence shown here is derived from an EMBL/GenBank/DDBJ whole genome shotgun (WGS) entry which is preliminary data.</text>
</comment>
<dbReference type="AlphaFoldDB" id="A0A4R6TFB2"/>
<dbReference type="OrthoDB" id="1420518at2"/>
<feature type="signal peptide" evidence="1">
    <location>
        <begin position="1"/>
        <end position="18"/>
    </location>
</feature>
<sequence>MKKIILFATTFCAAAAMSAQTSGQIPTNLSSGGSSFGGNAAQIQGLLGNINEAQRKRTFEKDDFKGSPYTADIFLPTTLFYGEEKMGDLFYRYNALNEEIEIKVNNLPDEPIQGLARDKKIRVMVGDYPLSFKTFIDKTGKTMNGYLLTLVDNGDYKLYRRTRVKYTEGMKAQNSFVKAVPSKFTQFTEYFLQVEGIDRIDEIRNKNNALLGRVKNDDKAALKAFLKEKNLNVKNEEEFIIAVQHLNLN</sequence>
<evidence type="ECO:0000256" key="1">
    <source>
        <dbReference type="SAM" id="SignalP"/>
    </source>
</evidence>
<dbReference type="Proteomes" id="UP000295468">
    <property type="component" value="Unassembled WGS sequence"/>
</dbReference>
<gene>
    <name evidence="2" type="ORF">CLV82_2434</name>
</gene>
<dbReference type="RefSeq" id="WP_133644589.1">
    <property type="nucleotide sequence ID" value="NZ_SNYI01000003.1"/>
</dbReference>